<name>A0A5C6RHF0_9BACT</name>
<dbReference type="Proteomes" id="UP000321580">
    <property type="component" value="Unassembled WGS sequence"/>
</dbReference>
<feature type="signal peptide" evidence="2">
    <location>
        <begin position="1"/>
        <end position="26"/>
    </location>
</feature>
<dbReference type="Pfam" id="PF01364">
    <property type="entry name" value="Peptidase_C25"/>
    <property type="match status" value="1"/>
</dbReference>
<feature type="domain" description="Gingipain" evidence="3">
    <location>
        <begin position="407"/>
        <end position="769"/>
    </location>
</feature>
<keyword evidence="6" id="KW-1185">Reference proteome</keyword>
<protein>
    <submittedName>
        <fullName evidence="5">Uncharacterized protein</fullName>
    </submittedName>
</protein>
<dbReference type="EMBL" id="VOOR01000063">
    <property type="protein sequence ID" value="TXB61359.1"/>
    <property type="molecule type" value="Genomic_DNA"/>
</dbReference>
<sequence length="1670" mass="184512">MMHKAMRKNTCYLLLCLLLQAGLASAQMWNGQDTLYGLEWIAPGQSYYRIPVVEEGLHRISYAQLQSAGLPAASLGGGQYQLWCRGEEAPLFVSSADAPLPTDGYLEFWGAPNRGELDAYLYEDPAARLNPEYSLVTDTAYYFLTWVEPGTPTARIAAADHAGQTGLAPEPWYWAEAWHLPQGTLSKQSVRYYYGSNSSIELTYSRYLCDGFTEGFKKDQTVVFDPGEVYAPGPDAALDFPFLSNAAAAVHQFELLANGQLVWADTIAGSKFFRYTGAFPAAALSSGLSLQLEGTNGNNDRYAVGAAVLRYPRRFVLNGLSWERLSLPNAPGPRLVEAEGAGSAPVVMYDLSRRERLLSVPTDGLQRWHLGSAAGERELRIDFSPAVAAALEPVAIPQLDDALEADFLIISHERLRGGSTDWVQAYADYRSSAAGGGYSVAVLDVGGLYDIFGYGVQRHPQAIRNAVNYLLKEGQGLAYLFLVGKAQEYPAVRSGNNLTDAIAEGRMLVPSFGFPASDNLLVSRAGRRVAAVPVGRLPATVPDEVRVYLEKVQALEAQGSSPQTLAGRGWMKRFIHLGGGSSVSERQSIRNALASMQNRVELNRIGAQVAAFSKLTDEPLEASLTDQIFENINDGAAVLTFFGHSSPGTFDFNIDDPASYQNVGKTPLMLSLGCYSGNIFTSGKSIGERFVFLEGRGAIAFAASRGLGFISSLTGLGNSIYTHAGGSLYDKGLGDWILQGLTDYEGTSFAPTATMVEQFSLQGDPAIRLHPAPGPDLVFDPASVQADRRVITAQEASFELSFDIVNIGENLRDSISLSIVHRLPDGEERPLPIARAWHEGFRQAYRFALPVTGPEMVGENRYDLRLDTDEEIAEQPPAAEGNNLLPDFRVVVTDNTARAVWPPEFAVVNSTPVALSASTTDALAAERAYLFQIDTAYTFDSPWRREQRITQRGGLLQWSPSLQWSDSTVYYWRVSPDSVDTGLGYTWSSRSFTFIEGGEEGWRQGAFGQMIDGNSFDRVRVDSSNLALEFSEDFISLRIKNKVFNISAGDDRPNGFINGSRWSDFFRWEAQESINITVFDTEGRIVWNPKPGQYGSLNNTASKEIANFAFRVQTPAERDSIIYFLTDIVQPGYTVFLYPAIRQLGQNLNVVEWAADSITRGDGINLFNLIEAEGGADFRSLQSEMRPYLIVFKKGGGVIFEEVSDTPTGEVDYTYGVPGNWFEGKMRSVVIGPSKQWGSFSWSVSLEEPSDTAGISLYLIDTLSNTELFLESIDSFNFDLSGINADVYPYLQLEYDAFDINTTMPQLDYWSCNFEGRSEAALFAEGNYSFYQDTLQQGDTLKALISGAIFPMRQDSVLFDYQVYGPEGQVLVNGSEVVVSDQSGYFEWAFQQSTVNLLGTNELRIELRPIDFSDINRLNNTVSWFFDVIKDPLNPVLNVTFDGRRIQNGELVSPQPLIQIDLQDENKFLLLNDTNVISLELVFPDGKRTTVSMSDPRVEFAPAGSSSENVARIFFRPEFVASGVYKLIISGTDVTGNEAGRQALEVSFEVILETSVSNVLPYPNPFSTSTQFVYTLTGQALPKEFRVQIYTVSGRLVRDVPLHEVEVLQFGTHRTEFAWDGTDEYGDQLANGVYLYRVKVTDWDGKSYEGFEQSIDKFFRQGFGKIVLLR</sequence>
<dbReference type="GO" id="GO:0006508">
    <property type="term" value="P:proteolysis"/>
    <property type="evidence" value="ECO:0007669"/>
    <property type="project" value="InterPro"/>
</dbReference>
<evidence type="ECO:0000256" key="2">
    <source>
        <dbReference type="SAM" id="SignalP"/>
    </source>
</evidence>
<organism evidence="5 6">
    <name type="scientific">Phaeodactylibacter luteus</name>
    <dbReference type="NCBI Taxonomy" id="1564516"/>
    <lineage>
        <taxon>Bacteria</taxon>
        <taxon>Pseudomonadati</taxon>
        <taxon>Bacteroidota</taxon>
        <taxon>Saprospiria</taxon>
        <taxon>Saprospirales</taxon>
        <taxon>Haliscomenobacteraceae</taxon>
        <taxon>Phaeodactylibacter</taxon>
    </lineage>
</organism>
<dbReference type="GO" id="GO:0008234">
    <property type="term" value="F:cysteine-type peptidase activity"/>
    <property type="evidence" value="ECO:0007669"/>
    <property type="project" value="InterPro"/>
</dbReference>
<evidence type="ECO:0000256" key="1">
    <source>
        <dbReference type="ARBA" id="ARBA00022729"/>
    </source>
</evidence>
<feature type="chain" id="PRO_5022771376" evidence="2">
    <location>
        <begin position="27"/>
        <end position="1670"/>
    </location>
</feature>
<evidence type="ECO:0000313" key="5">
    <source>
        <dbReference type="EMBL" id="TXB61359.1"/>
    </source>
</evidence>
<dbReference type="SUPFAM" id="SSF52129">
    <property type="entry name" value="Caspase-like"/>
    <property type="match status" value="1"/>
</dbReference>
<dbReference type="InterPro" id="IPR029031">
    <property type="entry name" value="Gingipain_N_sf"/>
</dbReference>
<comment type="caution">
    <text evidence="5">The sequence shown here is derived from an EMBL/GenBank/DDBJ whole genome shotgun (WGS) entry which is preliminary data.</text>
</comment>
<dbReference type="Gene3D" id="2.60.40.4070">
    <property type="match status" value="1"/>
</dbReference>
<keyword evidence="1 2" id="KW-0732">Signal</keyword>
<reference evidence="5 6" key="1">
    <citation type="submission" date="2019-08" db="EMBL/GenBank/DDBJ databases">
        <title>Genome of Phaeodactylibacter luteus.</title>
        <authorList>
            <person name="Bowman J.P."/>
        </authorList>
    </citation>
    <scope>NUCLEOTIDE SEQUENCE [LARGE SCALE GENOMIC DNA]</scope>
    <source>
        <strain evidence="5 6">KCTC 42180</strain>
    </source>
</reference>
<evidence type="ECO:0000259" key="4">
    <source>
        <dbReference type="Pfam" id="PF13860"/>
    </source>
</evidence>
<gene>
    <name evidence="5" type="ORF">FRY97_19455</name>
</gene>
<accession>A0A5C6RHF0</accession>
<dbReference type="Gene3D" id="3.40.50.1460">
    <property type="match status" value="1"/>
</dbReference>
<feature type="domain" description="FlgD/Vpr Ig-like" evidence="4">
    <location>
        <begin position="1571"/>
        <end position="1641"/>
    </location>
</feature>
<evidence type="ECO:0000259" key="3">
    <source>
        <dbReference type="Pfam" id="PF01364"/>
    </source>
</evidence>
<proteinExistence type="predicted"/>
<dbReference type="Pfam" id="PF13860">
    <property type="entry name" value="FlgD_ig"/>
    <property type="match status" value="1"/>
</dbReference>
<dbReference type="Gene3D" id="3.40.50.10390">
    <property type="entry name" value="Gingipain r, domain 1"/>
    <property type="match status" value="1"/>
</dbReference>
<evidence type="ECO:0000313" key="6">
    <source>
        <dbReference type="Proteomes" id="UP000321580"/>
    </source>
</evidence>
<dbReference type="InterPro" id="IPR029030">
    <property type="entry name" value="Caspase-like_dom_sf"/>
</dbReference>
<dbReference type="InterPro" id="IPR001769">
    <property type="entry name" value="Gingipain"/>
</dbReference>
<dbReference type="InterPro" id="IPR025965">
    <property type="entry name" value="FlgD/Vpr_Ig-like"/>
</dbReference>